<gene>
    <name evidence="2" type="ORF">CNE99_08705</name>
</gene>
<dbReference type="Proteomes" id="UP000219327">
    <property type="component" value="Unassembled WGS sequence"/>
</dbReference>
<proteinExistence type="predicted"/>
<comment type="caution">
    <text evidence="2">The sequence shown here is derived from an EMBL/GenBank/DDBJ whole genome shotgun (WGS) entry which is preliminary data.</text>
</comment>
<protein>
    <recommendedName>
        <fullName evidence="4">PepSY domain-containing protein</fullName>
    </recommendedName>
</protein>
<reference evidence="2 3" key="1">
    <citation type="submission" date="2017-08" db="EMBL/GenBank/DDBJ databases">
        <title>Fine stratification of microbial communities through a metagenomic profile of the photic zone.</title>
        <authorList>
            <person name="Haro-Moreno J.M."/>
            <person name="Lopez-Perez M."/>
            <person name="De La Torre J."/>
            <person name="Picazo A."/>
            <person name="Camacho A."/>
            <person name="Rodriguez-Valera F."/>
        </authorList>
    </citation>
    <scope>NUCLEOTIDE SEQUENCE [LARGE SCALE GENOMIC DNA]</scope>
    <source>
        <strain evidence="2">MED-G24</strain>
    </source>
</reference>
<accession>A0A2A5WLR0</accession>
<evidence type="ECO:0000256" key="1">
    <source>
        <dbReference type="SAM" id="MobiDB-lite"/>
    </source>
</evidence>
<feature type="compositionally biased region" description="Basic and acidic residues" evidence="1">
    <location>
        <begin position="53"/>
        <end position="69"/>
    </location>
</feature>
<evidence type="ECO:0000313" key="2">
    <source>
        <dbReference type="EMBL" id="PDH37046.1"/>
    </source>
</evidence>
<feature type="region of interest" description="Disordered" evidence="1">
    <location>
        <begin position="44"/>
        <end position="69"/>
    </location>
</feature>
<evidence type="ECO:0008006" key="4">
    <source>
        <dbReference type="Google" id="ProtNLM"/>
    </source>
</evidence>
<evidence type="ECO:0000313" key="3">
    <source>
        <dbReference type="Proteomes" id="UP000219327"/>
    </source>
</evidence>
<sequence>MLQLMTSNRSTIVQIVARIAMIVLFAASTSIHAGPAFDRKILPGQQQGAVQPAEKRADKRKPDRILPRAPRIDARAAASRVRKSYQDHRVLAINLIDGQGPPVYRVKTLSDKGVVRFVYVDGINGEVFE</sequence>
<dbReference type="AlphaFoldDB" id="A0A2A5WLR0"/>
<dbReference type="EMBL" id="NTKD01000054">
    <property type="protein sequence ID" value="PDH37046.1"/>
    <property type="molecule type" value="Genomic_DNA"/>
</dbReference>
<organism evidence="2 3">
    <name type="scientific">OM182 bacterium MED-G24</name>
    <dbReference type="NCBI Taxonomy" id="1986255"/>
    <lineage>
        <taxon>Bacteria</taxon>
        <taxon>Pseudomonadati</taxon>
        <taxon>Pseudomonadota</taxon>
        <taxon>Gammaproteobacteria</taxon>
        <taxon>OMG group</taxon>
        <taxon>OM182 clade</taxon>
    </lineage>
</organism>
<name>A0A2A5WLR0_9GAMM</name>